<dbReference type="PANTHER" id="PTHR42812">
    <property type="entry name" value="BETA-XYLOSIDASE"/>
    <property type="match status" value="1"/>
</dbReference>
<feature type="domain" description="Beta-xylosidase C-terminal Concanavalin A-like" evidence="5">
    <location>
        <begin position="357"/>
        <end position="541"/>
    </location>
</feature>
<dbReference type="SUPFAM" id="SSF75005">
    <property type="entry name" value="Arabinanase/levansucrase/invertase"/>
    <property type="match status" value="1"/>
</dbReference>
<dbReference type="Proteomes" id="UP001207337">
    <property type="component" value="Unassembled WGS sequence"/>
</dbReference>
<dbReference type="InterPro" id="IPR006710">
    <property type="entry name" value="Glyco_hydro_43"/>
</dbReference>
<dbReference type="Gene3D" id="2.60.120.200">
    <property type="match status" value="1"/>
</dbReference>
<comment type="similarity">
    <text evidence="1 4">Belongs to the glycosyl hydrolase 43 family.</text>
</comment>
<dbReference type="EMBL" id="JAJNDC010000002">
    <property type="protein sequence ID" value="MCW9713313.1"/>
    <property type="molecule type" value="Genomic_DNA"/>
</dbReference>
<reference evidence="6 7" key="1">
    <citation type="submission" date="2021-11" db="EMBL/GenBank/DDBJ databases">
        <title>Aliifidinibius sp. nov., a new bacterium isolated from saline soil.</title>
        <authorList>
            <person name="Galisteo C."/>
            <person name="De La Haba R."/>
            <person name="Sanchez-Porro C."/>
            <person name="Ventosa A."/>
        </authorList>
    </citation>
    <scope>NUCLEOTIDE SEQUENCE [LARGE SCALE GENOMIC DNA]</scope>
    <source>
        <strain evidence="6 7">KACC 190600</strain>
    </source>
</reference>
<dbReference type="GO" id="GO:0016787">
    <property type="term" value="F:hydrolase activity"/>
    <property type="evidence" value="ECO:0007669"/>
    <property type="project" value="UniProtKB-KW"/>
</dbReference>
<proteinExistence type="inferred from homology"/>
<dbReference type="Pfam" id="PF17851">
    <property type="entry name" value="GH43_C2"/>
    <property type="match status" value="1"/>
</dbReference>
<evidence type="ECO:0000256" key="4">
    <source>
        <dbReference type="RuleBase" id="RU361187"/>
    </source>
</evidence>
<dbReference type="InterPro" id="IPR051795">
    <property type="entry name" value="Glycosyl_Hydrlase_43"/>
</dbReference>
<organism evidence="6 7">
    <name type="scientific">Fodinibius salicampi</name>
    <dbReference type="NCBI Taxonomy" id="1920655"/>
    <lineage>
        <taxon>Bacteria</taxon>
        <taxon>Pseudomonadati</taxon>
        <taxon>Balneolota</taxon>
        <taxon>Balneolia</taxon>
        <taxon>Balneolales</taxon>
        <taxon>Balneolaceae</taxon>
        <taxon>Fodinibius</taxon>
    </lineage>
</organism>
<keyword evidence="7" id="KW-1185">Reference proteome</keyword>
<dbReference type="InterPro" id="IPR023296">
    <property type="entry name" value="Glyco_hydro_beta-prop_sf"/>
</dbReference>
<keyword evidence="3 4" id="KW-0326">Glycosidase</keyword>
<dbReference type="RefSeq" id="WP_265789888.1">
    <property type="nucleotide sequence ID" value="NZ_BAABRS010000002.1"/>
</dbReference>
<dbReference type="CDD" id="cd09001">
    <property type="entry name" value="GH43_FsAxh1-like"/>
    <property type="match status" value="1"/>
</dbReference>
<keyword evidence="2 4" id="KW-0378">Hydrolase</keyword>
<dbReference type="PANTHER" id="PTHR42812:SF12">
    <property type="entry name" value="BETA-XYLOSIDASE-RELATED"/>
    <property type="match status" value="1"/>
</dbReference>
<evidence type="ECO:0000256" key="2">
    <source>
        <dbReference type="ARBA" id="ARBA00022801"/>
    </source>
</evidence>
<dbReference type="Gene3D" id="2.115.10.20">
    <property type="entry name" value="Glycosyl hydrolase domain, family 43"/>
    <property type="match status" value="1"/>
</dbReference>
<dbReference type="InterPro" id="IPR041542">
    <property type="entry name" value="GH43_C2"/>
</dbReference>
<evidence type="ECO:0000313" key="6">
    <source>
        <dbReference type="EMBL" id="MCW9713313.1"/>
    </source>
</evidence>
<dbReference type="SUPFAM" id="SSF49899">
    <property type="entry name" value="Concanavalin A-like lectins/glucanases"/>
    <property type="match status" value="1"/>
</dbReference>
<accession>A0ABT3PZS0</accession>
<evidence type="ECO:0000313" key="7">
    <source>
        <dbReference type="Proteomes" id="UP001207337"/>
    </source>
</evidence>
<name>A0ABT3PZS0_9BACT</name>
<dbReference type="Pfam" id="PF04616">
    <property type="entry name" value="Glyco_hydro_43"/>
    <property type="match status" value="1"/>
</dbReference>
<evidence type="ECO:0000259" key="5">
    <source>
        <dbReference type="Pfam" id="PF17851"/>
    </source>
</evidence>
<evidence type="ECO:0000256" key="1">
    <source>
        <dbReference type="ARBA" id="ARBA00009865"/>
    </source>
</evidence>
<gene>
    <name evidence="6" type="ORF">LQ318_10380</name>
</gene>
<evidence type="ECO:0000256" key="3">
    <source>
        <dbReference type="ARBA" id="ARBA00023295"/>
    </source>
</evidence>
<protein>
    <submittedName>
        <fullName evidence="6">Glycoside hydrolase 43 family protein</fullName>
    </submittedName>
</protein>
<sequence>MNSTTSYLLKGTFLLFLILLAQTGLSQSIEPGKKTNSTTYAQNPVIWADVPDPSIIRVGDSYYMSSTTMHFNPGVPIMKSNDLVNWEIVNYVYDTLDDSDPFLLQNGQNAYGEGTWASSLRYHNGTFYLATFSNTTQQTYIFTTDDIESGSWETFTINRLFHDPSLFFDDGRAFLLYGVDDIRIVELTSDATTLKPNGVDRVLISDSKSIAGDKFYVPAEGAHIRKINGYYYVSLISWPAGDGRTQLTYRSDSLLGEYTGKVSLQDDGIAQGGLIDTPEGDWYGFLFQDHGSVGRIPQLVPVHWENNWPIFGINGEVPEQLDIQAEDDDPAGIVGSDEFDGNAGPAQYNEETSILKGLSLVWQWNHNPDSDHWSLNERPGYLRLTNAEFDTSWVDTRNTLTQRTFGPQSTGTVLMDIQHMKNGDYAGLGALQGTNGFVGVKKENGEMYLMMMKATPEEQEEIETLPLEQDKVHLRIAFNFEDMTDKAYFYYSLDGESWHQIGDMLQMEYTLDHFVGYRFALFSYATRETGGSVDFDYFRIEPGLLNEDG</sequence>
<dbReference type="InterPro" id="IPR013320">
    <property type="entry name" value="ConA-like_dom_sf"/>
</dbReference>
<comment type="caution">
    <text evidence="6">The sequence shown here is derived from an EMBL/GenBank/DDBJ whole genome shotgun (WGS) entry which is preliminary data.</text>
</comment>